<name>A0ABS8JGG1_9GAMM</name>
<comment type="caution">
    <text evidence="3">The sequence shown here is derived from an EMBL/GenBank/DDBJ whole genome shotgun (WGS) entry which is preliminary data.</text>
</comment>
<dbReference type="Gene3D" id="2.40.128.130">
    <property type="entry name" value="Autotransporter beta-domain"/>
    <property type="match status" value="1"/>
</dbReference>
<evidence type="ECO:0000259" key="2">
    <source>
        <dbReference type="PROSITE" id="PS51208"/>
    </source>
</evidence>
<dbReference type="InterPro" id="IPR005546">
    <property type="entry name" value="Autotransporte_beta"/>
</dbReference>
<dbReference type="PROSITE" id="PS51208">
    <property type="entry name" value="AUTOTRANSPORTER"/>
    <property type="match status" value="1"/>
</dbReference>
<evidence type="ECO:0000256" key="1">
    <source>
        <dbReference type="SAM" id="SignalP"/>
    </source>
</evidence>
<feature type="signal peptide" evidence="1">
    <location>
        <begin position="1"/>
        <end position="34"/>
    </location>
</feature>
<dbReference type="Proteomes" id="UP001165293">
    <property type="component" value="Unassembled WGS sequence"/>
</dbReference>
<feature type="chain" id="PRO_5047095542" description="Autotransporter domain-containing protein" evidence="1">
    <location>
        <begin position="35"/>
        <end position="982"/>
    </location>
</feature>
<dbReference type="EMBL" id="JAJGAK010000001">
    <property type="protein sequence ID" value="MCC8362681.1"/>
    <property type="molecule type" value="Genomic_DNA"/>
</dbReference>
<evidence type="ECO:0000313" key="4">
    <source>
        <dbReference type="Proteomes" id="UP001165293"/>
    </source>
</evidence>
<reference evidence="3" key="1">
    <citation type="submission" date="2021-10" db="EMBL/GenBank/DDBJ databases">
        <authorList>
            <person name="Lyu M."/>
            <person name="Wang X."/>
            <person name="Meng X."/>
            <person name="Xu K."/>
        </authorList>
    </citation>
    <scope>NUCLEOTIDE SEQUENCE</scope>
    <source>
        <strain evidence="3">A6</strain>
    </source>
</reference>
<dbReference type="SUPFAM" id="SSF103515">
    <property type="entry name" value="Autotransporter"/>
    <property type="match status" value="1"/>
</dbReference>
<accession>A0ABS8JGG1</accession>
<gene>
    <name evidence="3" type="ORF">LK996_06285</name>
</gene>
<protein>
    <recommendedName>
        <fullName evidence="2">Autotransporter domain-containing protein</fullName>
    </recommendedName>
</protein>
<evidence type="ECO:0000313" key="3">
    <source>
        <dbReference type="EMBL" id="MCC8362681.1"/>
    </source>
</evidence>
<dbReference type="SMART" id="SM00869">
    <property type="entry name" value="Autotransporter"/>
    <property type="match status" value="1"/>
</dbReference>
<feature type="domain" description="Autotransporter" evidence="2">
    <location>
        <begin position="720"/>
        <end position="982"/>
    </location>
</feature>
<proteinExistence type="predicted"/>
<keyword evidence="4" id="KW-1185">Reference proteome</keyword>
<organism evidence="3 4">
    <name type="scientific">Noviluteimonas lactosilytica</name>
    <dbReference type="NCBI Taxonomy" id="2888523"/>
    <lineage>
        <taxon>Bacteria</taxon>
        <taxon>Pseudomonadati</taxon>
        <taxon>Pseudomonadota</taxon>
        <taxon>Gammaproteobacteria</taxon>
        <taxon>Lysobacterales</taxon>
        <taxon>Lysobacteraceae</taxon>
        <taxon>Noviluteimonas</taxon>
    </lineage>
</organism>
<dbReference type="RefSeq" id="WP_230526264.1">
    <property type="nucleotide sequence ID" value="NZ_JAJGAK010000001.1"/>
</dbReference>
<sequence length="982" mass="100445">MTSAVPPSRLHLRRHVLAHALLIACGAASLPAFAADECGAAASGQVVCTPTTDPLPQVRYEGVSDLEVIFRQGVVVDGTLLPEGDTAVVIYGEGALSLHAEDGTVIRSDAWPAVDIVSNSGPVDVRVDQVIGGSLGVAALANGDVNVYANHVEGAIGIQAQSLGGNVTVDVASVLSGANGAGVFAQTTAGDITVLAGESIAQGDLGSGLWLSTENGSVSVDAGFVRAEGLFATGIFAESWEGGDIAISVDTASASGLGAIGILAGAGLGDISITAGWVSTEGDYGVGIAALAFNGDVFMDVEGAGTIGEESRGIDIGALGTVAVRNQSVFTMGNGSDALHIETVGEVGVESERLTTYGNDSYGLSVLTGGNVGVDIDEIATYGERSAALYVGTDAGDVSARVGRAQTYATTGDWFAIGLNAVSGDVSLLVDEYVRAESGFAITMASQTGGATIGVAEGATVYGATTAIDTATGAGTRIDILGTVESGTGPVIQVAGNDWGDGAADIRVGSSGSVIGRLQLSGSDDVFSNGGAFMSSGSSLFGDGDDRFANAGTVSLQDGATSMLLQGLERFDNAGEVSLVNGRTGDVFAIDGTLNGAGGTLAVDLDIVNHASDRIDVGTLSGTNALALDLVGRGALLGMSGIQVLTSQGAQTGNELVLAEGSRNLGFIGFRLAWDGLDSWTLESDLTDAAYLAAAVPAGVRDVWRQGVQSVSTHLTATHDDVDANGVWMQAVGGDFEGTSKLSHALGSRELEWQGNHHGLQAGAEMTIGNWRAGITGGYGKATMDLRGAEDTQLDSLNLGLYARYANEGWFANAVLRGDRIDVDTNWHSIGLQAQGDGSAIGFELEGGHRFALSRMWIEPNLRVAHIDVSLPEQVGASGNVRWDDTAVSTGELGLRIGTDGWSGVRPYASMSIAREFGGGDDTLYDLGLDQVRVTDEGDRSFGRFAGGVEWTIGRVDLYGEIEARVGDMEGMGGRLGARFRF</sequence>
<keyword evidence="1" id="KW-0732">Signal</keyword>
<dbReference type="InterPro" id="IPR036709">
    <property type="entry name" value="Autotransporte_beta_dom_sf"/>
</dbReference>